<evidence type="ECO:0000256" key="1">
    <source>
        <dbReference type="ARBA" id="ARBA00012493"/>
    </source>
</evidence>
<dbReference type="InterPro" id="IPR018061">
    <property type="entry name" value="Retropepsins"/>
</dbReference>
<dbReference type="Pfam" id="PF17921">
    <property type="entry name" value="Integrase_H2C2"/>
    <property type="match status" value="1"/>
</dbReference>
<dbReference type="InterPro" id="IPR001995">
    <property type="entry name" value="Peptidase_A2_cat"/>
</dbReference>
<dbReference type="Gene3D" id="1.10.340.70">
    <property type="match status" value="1"/>
</dbReference>
<organism evidence="10 11">
    <name type="scientific">Dinothrombium tinctorium</name>
    <dbReference type="NCBI Taxonomy" id="1965070"/>
    <lineage>
        <taxon>Eukaryota</taxon>
        <taxon>Metazoa</taxon>
        <taxon>Ecdysozoa</taxon>
        <taxon>Arthropoda</taxon>
        <taxon>Chelicerata</taxon>
        <taxon>Arachnida</taxon>
        <taxon>Acari</taxon>
        <taxon>Acariformes</taxon>
        <taxon>Trombidiformes</taxon>
        <taxon>Prostigmata</taxon>
        <taxon>Anystina</taxon>
        <taxon>Parasitengona</taxon>
        <taxon>Trombidioidea</taxon>
        <taxon>Trombidiidae</taxon>
        <taxon>Dinothrombium</taxon>
    </lineage>
</organism>
<dbReference type="Gene3D" id="2.40.70.10">
    <property type="entry name" value="Acid Proteases"/>
    <property type="match status" value="1"/>
</dbReference>
<keyword evidence="7" id="KW-0479">Metal-binding</keyword>
<dbReference type="GO" id="GO:0003676">
    <property type="term" value="F:nucleic acid binding"/>
    <property type="evidence" value="ECO:0007669"/>
    <property type="project" value="InterPro"/>
</dbReference>
<evidence type="ECO:0000313" key="11">
    <source>
        <dbReference type="Proteomes" id="UP000285301"/>
    </source>
</evidence>
<evidence type="ECO:0000256" key="2">
    <source>
        <dbReference type="ARBA" id="ARBA00022679"/>
    </source>
</evidence>
<feature type="domain" description="CCHC-type" evidence="8">
    <location>
        <begin position="318"/>
        <end position="333"/>
    </location>
</feature>
<comment type="caution">
    <text evidence="10">The sequence shown here is derived from an EMBL/GenBank/DDBJ whole genome shotgun (WGS) entry which is preliminary data.</text>
</comment>
<keyword evidence="2" id="KW-0808">Transferase</keyword>
<name>A0A443QEG2_9ACAR</name>
<proteinExistence type="predicted"/>
<evidence type="ECO:0000256" key="5">
    <source>
        <dbReference type="ARBA" id="ARBA00022759"/>
    </source>
</evidence>
<feature type="non-terminal residue" evidence="10">
    <location>
        <position position="1"/>
    </location>
</feature>
<evidence type="ECO:0000256" key="6">
    <source>
        <dbReference type="ARBA" id="ARBA00022801"/>
    </source>
</evidence>
<accession>A0A443QEG2</accession>
<keyword evidence="11" id="KW-1185">Reference proteome</keyword>
<dbReference type="SUPFAM" id="SSF50630">
    <property type="entry name" value="Acid proteases"/>
    <property type="match status" value="1"/>
</dbReference>
<dbReference type="PANTHER" id="PTHR37984:SF5">
    <property type="entry name" value="PROTEIN NYNRIN-LIKE"/>
    <property type="match status" value="1"/>
</dbReference>
<dbReference type="InterPro" id="IPR041588">
    <property type="entry name" value="Integrase_H2C2"/>
</dbReference>
<feature type="domain" description="Peptidase A2" evidence="9">
    <location>
        <begin position="367"/>
        <end position="440"/>
    </location>
</feature>
<keyword evidence="4" id="KW-0540">Nuclease</keyword>
<keyword evidence="6" id="KW-0378">Hydrolase</keyword>
<dbReference type="OrthoDB" id="6504792at2759"/>
<keyword evidence="7" id="KW-0862">Zinc</keyword>
<dbReference type="FunFam" id="1.10.340.70:FF:000001">
    <property type="entry name" value="Retrovirus-related Pol polyprotein from transposon gypsy-like Protein"/>
    <property type="match status" value="1"/>
</dbReference>
<evidence type="ECO:0000256" key="7">
    <source>
        <dbReference type="PROSITE-ProRule" id="PRU00047"/>
    </source>
</evidence>
<dbReference type="CDD" id="cd00303">
    <property type="entry name" value="retropepsin_like"/>
    <property type="match status" value="1"/>
</dbReference>
<evidence type="ECO:0000256" key="3">
    <source>
        <dbReference type="ARBA" id="ARBA00022695"/>
    </source>
</evidence>
<keyword evidence="5" id="KW-0255">Endonuclease</keyword>
<dbReference type="SMART" id="SM00343">
    <property type="entry name" value="ZnF_C2HC"/>
    <property type="match status" value="1"/>
</dbReference>
<dbReference type="GO" id="GO:0004519">
    <property type="term" value="F:endonuclease activity"/>
    <property type="evidence" value="ECO:0007669"/>
    <property type="project" value="UniProtKB-KW"/>
</dbReference>
<dbReference type="PROSITE" id="PS50158">
    <property type="entry name" value="ZF_CCHC"/>
    <property type="match status" value="1"/>
</dbReference>
<evidence type="ECO:0000256" key="4">
    <source>
        <dbReference type="ARBA" id="ARBA00022722"/>
    </source>
</evidence>
<evidence type="ECO:0000313" key="10">
    <source>
        <dbReference type="EMBL" id="RWS01414.1"/>
    </source>
</evidence>
<dbReference type="InterPro" id="IPR001878">
    <property type="entry name" value="Znf_CCHC"/>
</dbReference>
<dbReference type="Gene3D" id="4.10.60.10">
    <property type="entry name" value="Zinc finger, CCHC-type"/>
    <property type="match status" value="1"/>
</dbReference>
<dbReference type="GO" id="GO:0008270">
    <property type="term" value="F:zinc ion binding"/>
    <property type="evidence" value="ECO:0007669"/>
    <property type="project" value="UniProtKB-KW"/>
</dbReference>
<dbReference type="Pfam" id="PF00077">
    <property type="entry name" value="RVP"/>
    <property type="match status" value="1"/>
</dbReference>
<dbReference type="GO" id="GO:0003964">
    <property type="term" value="F:RNA-directed DNA polymerase activity"/>
    <property type="evidence" value="ECO:0007669"/>
    <property type="project" value="UniProtKB-EC"/>
</dbReference>
<dbReference type="InterPro" id="IPR021109">
    <property type="entry name" value="Peptidase_aspartic_dom_sf"/>
</dbReference>
<dbReference type="Pfam" id="PF00098">
    <property type="entry name" value="zf-CCHC"/>
    <property type="match status" value="1"/>
</dbReference>
<sequence length="785" mass="91280">LRGFNLGRKIESRTWLEMAQKSFITEMLKKCEDEDDLRILTSEVLRDELERRNILARGPKLEMAKRIAENNKQRRLQQSERNEEENIVEDNPNITAITNSLSELRLDMHMVPDLSGTIPKYSGRENDSLKIFLNSLERVRKQNKWTDDTTLAVASSYLTEQAKSWHIYEGSGIFDWNTWKQALIKSFGERLSIRDWFQRMENRTQRDGELLSDYMCSKLELIGDSPKGIIVSESDTIDYLICGINDLVTRRLFRVQPVSDVFELIEIARMFDRDALISEKRGENTFKENHVQGRNQAKLQPNVETRNKFVRSKENIVCYRCGKRGHISSDCKKEAQTSAKSIGCILKTKWSDRNLTVIDAIIFGRKVEALLDPGAEVTVVKRGIIPKDVRIEKCEADEKLEGISSELSPLGLTNIDISISDIKTTLNRVNVVENSPFDLILGCDWRKRANIRVTFYPTGDVKIKQNETKLCTVLIRKISKCETKKSITGKDESLEEQIRNVERKLCLLILKANDKRLELAQRNDEYCLEIIKNLNDEKSSKFNILNGILVRMVGKKAKIVIPDAFKTTILNEFHDKEGHSDFEKTYGKISSRYWWKKMQNDVKTYVKSCDACQRNNRMTNKRKGSLEPRSIPKTPYESSSQISPFFLLHGYEPRKSIDWKFGVIDYDISFIDRLEELKECRECAFENLSREKQRQKEYYDRRCKASSHDVGDKVLYCSHERHNKLDPLFDGPYVIREKLGNNTFIISDIQNEDIRKTVHFQQLKHYCERIEKDGKEEADLLNLVD</sequence>
<evidence type="ECO:0000259" key="8">
    <source>
        <dbReference type="PROSITE" id="PS50158"/>
    </source>
</evidence>
<evidence type="ECO:0000259" key="9">
    <source>
        <dbReference type="PROSITE" id="PS50175"/>
    </source>
</evidence>
<dbReference type="GO" id="GO:0006508">
    <property type="term" value="P:proteolysis"/>
    <property type="evidence" value="ECO:0007669"/>
    <property type="project" value="InterPro"/>
</dbReference>
<dbReference type="PROSITE" id="PS50175">
    <property type="entry name" value="ASP_PROT_RETROV"/>
    <property type="match status" value="1"/>
</dbReference>
<dbReference type="GO" id="GO:0004190">
    <property type="term" value="F:aspartic-type endopeptidase activity"/>
    <property type="evidence" value="ECO:0007669"/>
    <property type="project" value="InterPro"/>
</dbReference>
<dbReference type="InterPro" id="IPR050951">
    <property type="entry name" value="Retrovirus_Pol_polyprotein"/>
</dbReference>
<reference evidence="10 11" key="1">
    <citation type="journal article" date="2018" name="Gigascience">
        <title>Genomes of trombidid mites reveal novel predicted allergens and laterally-transferred genes associated with secondary metabolism.</title>
        <authorList>
            <person name="Dong X."/>
            <person name="Chaisiri K."/>
            <person name="Xia D."/>
            <person name="Armstrong S.D."/>
            <person name="Fang Y."/>
            <person name="Donnelly M.J."/>
            <person name="Kadowaki T."/>
            <person name="McGarry J.W."/>
            <person name="Darby A.C."/>
            <person name="Makepeace B.L."/>
        </authorList>
    </citation>
    <scope>NUCLEOTIDE SEQUENCE [LARGE SCALE GENOMIC DNA]</scope>
    <source>
        <strain evidence="10">UoL-WK</strain>
    </source>
</reference>
<protein>
    <recommendedName>
        <fullName evidence="1">RNA-directed DNA polymerase</fullName>
        <ecNumber evidence="1">2.7.7.49</ecNumber>
    </recommendedName>
</protein>
<dbReference type="PANTHER" id="PTHR37984">
    <property type="entry name" value="PROTEIN CBG26694"/>
    <property type="match status" value="1"/>
</dbReference>
<dbReference type="STRING" id="1965070.A0A443QEG2"/>
<dbReference type="EMBL" id="NCKU01009235">
    <property type="protein sequence ID" value="RWS01414.1"/>
    <property type="molecule type" value="Genomic_DNA"/>
</dbReference>
<dbReference type="EC" id="2.7.7.49" evidence="1"/>
<dbReference type="AlphaFoldDB" id="A0A443QEG2"/>
<dbReference type="Proteomes" id="UP000285301">
    <property type="component" value="Unassembled WGS sequence"/>
</dbReference>
<keyword evidence="3" id="KW-0548">Nucleotidyltransferase</keyword>
<keyword evidence="7" id="KW-0863">Zinc-finger</keyword>
<dbReference type="SUPFAM" id="SSF57756">
    <property type="entry name" value="Retrovirus zinc finger-like domains"/>
    <property type="match status" value="1"/>
</dbReference>
<gene>
    <name evidence="10" type="ORF">B4U79_16732</name>
</gene>
<dbReference type="InterPro" id="IPR036875">
    <property type="entry name" value="Znf_CCHC_sf"/>
</dbReference>